<keyword evidence="7 12" id="KW-0418">Kinase</keyword>
<comment type="catalytic activity">
    <reaction evidence="12">
        <text>D-glycero-beta-D-manno-heptose 7-phosphate + ATP = D-glycero-beta-D-manno-heptose 1,7-bisphosphate + ADP + H(+)</text>
        <dbReference type="Rhea" id="RHEA:27473"/>
        <dbReference type="ChEBI" id="CHEBI:15378"/>
        <dbReference type="ChEBI" id="CHEBI:30616"/>
        <dbReference type="ChEBI" id="CHEBI:60204"/>
        <dbReference type="ChEBI" id="CHEBI:60208"/>
        <dbReference type="ChEBI" id="CHEBI:456216"/>
        <dbReference type="EC" id="2.7.1.167"/>
    </reaction>
</comment>
<dbReference type="SUPFAM" id="SSF53613">
    <property type="entry name" value="Ribokinase-like"/>
    <property type="match status" value="1"/>
</dbReference>
<dbReference type="HAMAP" id="MF_01603">
    <property type="entry name" value="HldE"/>
    <property type="match status" value="1"/>
</dbReference>
<dbReference type="CDD" id="cd01172">
    <property type="entry name" value="RfaE_like"/>
    <property type="match status" value="1"/>
</dbReference>
<evidence type="ECO:0000256" key="10">
    <source>
        <dbReference type="ARBA" id="ARBA00023277"/>
    </source>
</evidence>
<evidence type="ECO:0000313" key="16">
    <source>
        <dbReference type="Proteomes" id="UP001432180"/>
    </source>
</evidence>
<dbReference type="NCBIfam" id="TIGR02198">
    <property type="entry name" value="rfaE_dom_I"/>
    <property type="match status" value="1"/>
</dbReference>
<feature type="region of interest" description="Cytidylyltransferase" evidence="12">
    <location>
        <begin position="360"/>
        <end position="491"/>
    </location>
</feature>
<comment type="similarity">
    <text evidence="12">In the C-terminal section; belongs to the cytidylyltransferase family.</text>
</comment>
<accession>A0ABZ0SDU5</accession>
<dbReference type="Pfam" id="PF01467">
    <property type="entry name" value="CTP_transf_like"/>
    <property type="match status" value="1"/>
</dbReference>
<dbReference type="Proteomes" id="UP001432180">
    <property type="component" value="Chromosome"/>
</dbReference>
<comment type="pathway">
    <text evidence="12">Nucleotide-sugar biosynthesis; ADP-L-glycero-beta-D-manno-heptose biosynthesis; ADP-L-glycero-beta-D-manno-heptose from D-glycero-beta-D-manno-heptose 7-phosphate: step 1/4.</text>
</comment>
<dbReference type="InterPro" id="IPR004821">
    <property type="entry name" value="Cyt_trans-like"/>
</dbReference>
<evidence type="ECO:0000256" key="3">
    <source>
        <dbReference type="ARBA" id="ARBA00004713"/>
    </source>
</evidence>
<comment type="function">
    <text evidence="1 12">Catalyzes the phosphorylation of D-glycero-D-manno-heptose 7-phosphate at the C-1 position to selectively form D-glycero-beta-D-manno-heptose-1,7-bisphosphate.</text>
</comment>
<evidence type="ECO:0000259" key="14">
    <source>
        <dbReference type="Pfam" id="PF01467"/>
    </source>
</evidence>
<comment type="catalytic activity">
    <reaction evidence="11 12">
        <text>D-glycero-beta-D-manno-heptose 1-phosphate + ATP + H(+) = ADP-D-glycero-beta-D-manno-heptose + diphosphate</text>
        <dbReference type="Rhea" id="RHEA:27465"/>
        <dbReference type="ChEBI" id="CHEBI:15378"/>
        <dbReference type="ChEBI" id="CHEBI:30616"/>
        <dbReference type="ChEBI" id="CHEBI:33019"/>
        <dbReference type="ChEBI" id="CHEBI:59967"/>
        <dbReference type="ChEBI" id="CHEBI:61593"/>
        <dbReference type="EC" id="2.7.7.70"/>
    </reaction>
</comment>
<comment type="subunit">
    <text evidence="12">Homodimer.</text>
</comment>
<evidence type="ECO:0000256" key="6">
    <source>
        <dbReference type="ARBA" id="ARBA00022741"/>
    </source>
</evidence>
<evidence type="ECO:0000256" key="11">
    <source>
        <dbReference type="ARBA" id="ARBA00047428"/>
    </source>
</evidence>
<evidence type="ECO:0000313" key="15">
    <source>
        <dbReference type="EMBL" id="WPL18798.1"/>
    </source>
</evidence>
<dbReference type="NCBIfam" id="TIGR00125">
    <property type="entry name" value="cyt_tran_rel"/>
    <property type="match status" value="1"/>
</dbReference>
<feature type="domain" description="Cytidyltransferase-like" evidence="14">
    <location>
        <begin position="360"/>
        <end position="451"/>
    </location>
</feature>
<dbReference type="EC" id="2.7.1.167" evidence="12"/>
<dbReference type="PROSITE" id="PS00583">
    <property type="entry name" value="PFKB_KINASES_1"/>
    <property type="match status" value="1"/>
</dbReference>
<keyword evidence="16" id="KW-1185">Reference proteome</keyword>
<comment type="pathway">
    <text evidence="3">Bacterial outer membrane biogenesis; LPS core biosynthesis.</text>
</comment>
<evidence type="ECO:0000256" key="7">
    <source>
        <dbReference type="ARBA" id="ARBA00022777"/>
    </source>
</evidence>
<protein>
    <recommendedName>
        <fullName evidence="12">Bifunctional protein HldE</fullName>
    </recommendedName>
    <domain>
        <recommendedName>
            <fullName evidence="12">D-beta-D-heptose 7-phosphate kinase</fullName>
            <ecNumber evidence="12">2.7.1.167</ecNumber>
        </recommendedName>
        <alternativeName>
            <fullName evidence="12">D-beta-D-heptose 7-phosphotransferase</fullName>
        </alternativeName>
        <alternativeName>
            <fullName evidence="12">D-glycero-beta-D-manno-heptose-7-phosphate kinase</fullName>
        </alternativeName>
    </domain>
    <domain>
        <recommendedName>
            <fullName evidence="12">D-beta-D-heptose 1-phosphate adenylyltransferase</fullName>
            <ecNumber evidence="12">2.7.7.70</ecNumber>
        </recommendedName>
        <alternativeName>
            <fullName evidence="12">D-glycero-beta-D-manno-heptose 1-phosphate adenylyltransferase</fullName>
        </alternativeName>
    </domain>
</protein>
<keyword evidence="5 12" id="KW-0548">Nucleotidyltransferase</keyword>
<dbReference type="Gene3D" id="3.40.50.620">
    <property type="entry name" value="HUPs"/>
    <property type="match status" value="1"/>
</dbReference>
<comment type="similarity">
    <text evidence="12">In the N-terminal section; belongs to the carbohydrate kinase PfkB family.</text>
</comment>
<evidence type="ECO:0000256" key="9">
    <source>
        <dbReference type="ARBA" id="ARBA00023268"/>
    </source>
</evidence>
<evidence type="ECO:0000259" key="13">
    <source>
        <dbReference type="Pfam" id="PF00294"/>
    </source>
</evidence>
<dbReference type="InterPro" id="IPR011914">
    <property type="entry name" value="RfaE_dom_II"/>
</dbReference>
<reference evidence="15 16" key="1">
    <citation type="journal article" date="2023" name="Microorganisms">
        <title>Thiorhodovibrio frisius and Trv. litoralis spp. nov., Two Novel Members from a Clade of Fastidious Purple Sulfur Bacteria That Exhibit Unique Red-Shifted Light-Harvesting Capabilities.</title>
        <authorList>
            <person name="Methner A."/>
            <person name="Kuzyk S.B."/>
            <person name="Petersen J."/>
            <person name="Bauer S."/>
            <person name="Brinkmann H."/>
            <person name="Sichau K."/>
            <person name="Wanner G."/>
            <person name="Wolf J."/>
            <person name="Neumann-Schaal M."/>
            <person name="Henke P."/>
            <person name="Tank M."/>
            <person name="Sproer C."/>
            <person name="Bunk B."/>
            <person name="Overmann J."/>
        </authorList>
    </citation>
    <scope>NUCLEOTIDE SEQUENCE [LARGE SCALE GENOMIC DNA]</scope>
    <source>
        <strain evidence="15 16">DSM 6702</strain>
    </source>
</reference>
<dbReference type="PANTHER" id="PTHR46969:SF1">
    <property type="entry name" value="BIFUNCTIONAL PROTEIN HLDE"/>
    <property type="match status" value="1"/>
</dbReference>
<evidence type="ECO:0000256" key="5">
    <source>
        <dbReference type="ARBA" id="ARBA00022695"/>
    </source>
</evidence>
<dbReference type="RefSeq" id="WP_328984540.1">
    <property type="nucleotide sequence ID" value="NZ_CP121472.1"/>
</dbReference>
<dbReference type="EMBL" id="CP121472">
    <property type="protein sequence ID" value="WPL18798.1"/>
    <property type="molecule type" value="Genomic_DNA"/>
</dbReference>
<dbReference type="Gene3D" id="3.40.1190.20">
    <property type="match status" value="1"/>
</dbReference>
<feature type="binding site" evidence="12">
    <location>
        <begin position="209"/>
        <end position="212"/>
    </location>
    <ligand>
        <name>ATP</name>
        <dbReference type="ChEBI" id="CHEBI:30616"/>
    </ligand>
</feature>
<evidence type="ECO:0000256" key="4">
    <source>
        <dbReference type="ARBA" id="ARBA00022679"/>
    </source>
</evidence>
<proteinExistence type="inferred from homology"/>
<feature type="domain" description="Carbohydrate kinase PfkB" evidence="13">
    <location>
        <begin position="21"/>
        <end position="315"/>
    </location>
</feature>
<feature type="active site" evidence="12">
    <location>
        <position position="278"/>
    </location>
</feature>
<dbReference type="InterPro" id="IPR011913">
    <property type="entry name" value="RfaE_dom_I"/>
</dbReference>
<evidence type="ECO:0000256" key="2">
    <source>
        <dbReference type="ARBA" id="ARBA00003753"/>
    </source>
</evidence>
<keyword evidence="9 12" id="KW-0511">Multifunctional enzyme</keyword>
<dbReference type="PANTHER" id="PTHR46969">
    <property type="entry name" value="BIFUNCTIONAL PROTEIN HLDE"/>
    <property type="match status" value="1"/>
</dbReference>
<organism evidence="15 16">
    <name type="scientific">Thiorhodovibrio winogradskyi</name>
    <dbReference type="NCBI Taxonomy" id="77007"/>
    <lineage>
        <taxon>Bacteria</taxon>
        <taxon>Pseudomonadati</taxon>
        <taxon>Pseudomonadota</taxon>
        <taxon>Gammaproteobacteria</taxon>
        <taxon>Chromatiales</taxon>
        <taxon>Chromatiaceae</taxon>
        <taxon>Thiorhodovibrio</taxon>
    </lineage>
</organism>
<dbReference type="Pfam" id="PF00294">
    <property type="entry name" value="PfkB"/>
    <property type="match status" value="1"/>
</dbReference>
<dbReference type="InterPro" id="IPR029056">
    <property type="entry name" value="Ribokinase-like"/>
</dbReference>
<comment type="pathway">
    <text evidence="12">Nucleotide-sugar biosynthesis; ADP-L-glycero-beta-D-manno-heptose biosynthesis; ADP-L-glycero-beta-D-manno-heptose from D-glycero-beta-D-manno-heptose 7-phosphate: step 3/4.</text>
</comment>
<keyword evidence="8 12" id="KW-0067">ATP-binding</keyword>
<sequence>MILADPVAVRAALANGFGARRLLVVGDLMLDRYLWGEVQRISPEAPVPVLRLRRETEVAGGAANVARNLAALGLEVELAGVIGEDAEAERLLALLREADIGTRAILSTSERGTSTKTRAIGNHQQMLRIDREETTALEAGLEDALFAAIQPLLAGVHGLLLSDYAKGVLSGGLCQRLIQAARALGKSVWVDPKGLDFSRYQGASLMTPNRAELAAALGQPATELPPLLTGANRLRETLGLEALVVTLGELGMTLIDAQGQQQIPAVAREVFDVSGAGDTAIAVLAAALTAGLTRTDAVALANLGAGVVVGRVGTARLEAAELLAAMEQDNASAQQAKILTPEALLERLRHWRDQGERIVFTNGCFDLLHAGHVSYLAQARQYGQRLLVGLNSDDSVRALKGPQRPIMPEADRALVLAALVAVDAVVIFSEPTPLELIRAIRPDVLVKGADYRPEQVVGADEVQRHGGQLVLIPLLPERGTSAMIGRLKAQV</sequence>
<feature type="region of interest" description="Ribokinase" evidence="12">
    <location>
        <begin position="1"/>
        <end position="332"/>
    </location>
</feature>
<dbReference type="InterPro" id="IPR023030">
    <property type="entry name" value="Bifunc_HldE"/>
</dbReference>
<gene>
    <name evidence="12 15" type="primary">hldE</name>
    <name evidence="15" type="ORF">Thiowin_03889</name>
</gene>
<dbReference type="InterPro" id="IPR014729">
    <property type="entry name" value="Rossmann-like_a/b/a_fold"/>
</dbReference>
<keyword evidence="6 12" id="KW-0547">Nucleotide-binding</keyword>
<keyword evidence="4 12" id="KW-0808">Transferase</keyword>
<dbReference type="InterPro" id="IPR002173">
    <property type="entry name" value="Carboh/pur_kinase_PfkB_CS"/>
</dbReference>
<dbReference type="InterPro" id="IPR011611">
    <property type="entry name" value="PfkB_dom"/>
</dbReference>
<name>A0ABZ0SDU5_9GAMM</name>
<evidence type="ECO:0000256" key="1">
    <source>
        <dbReference type="ARBA" id="ARBA00002319"/>
    </source>
</evidence>
<evidence type="ECO:0000256" key="12">
    <source>
        <dbReference type="HAMAP-Rule" id="MF_01603"/>
    </source>
</evidence>
<dbReference type="EC" id="2.7.7.70" evidence="12"/>
<evidence type="ECO:0000256" key="8">
    <source>
        <dbReference type="ARBA" id="ARBA00022840"/>
    </source>
</evidence>
<dbReference type="NCBIfam" id="TIGR02199">
    <property type="entry name" value="rfaE_dom_II"/>
    <property type="match status" value="1"/>
</dbReference>
<keyword evidence="10 12" id="KW-0119">Carbohydrate metabolism</keyword>
<dbReference type="SUPFAM" id="SSF52374">
    <property type="entry name" value="Nucleotidylyl transferase"/>
    <property type="match status" value="1"/>
</dbReference>
<comment type="function">
    <text evidence="2 12">Catalyzes the ADP transfer from ATP to D-glycero-beta-D-manno-heptose 1-phosphate, yielding ADP-D-glycero-beta-D-manno-heptose.</text>
</comment>